<dbReference type="RefSeq" id="WP_150950593.1">
    <property type="nucleotide sequence ID" value="NZ_VZRB01000014.1"/>
</dbReference>
<evidence type="ECO:0000256" key="1">
    <source>
        <dbReference type="SAM" id="SignalP"/>
    </source>
</evidence>
<dbReference type="AlphaFoldDB" id="A0A6H9UXU5"/>
<reference evidence="2 3" key="1">
    <citation type="submission" date="2019-09" db="EMBL/GenBank/DDBJ databases">
        <title>Screening of Novel Bioactive Compounds from Soil-Associated.</title>
        <authorList>
            <person name="Zhao S."/>
        </authorList>
    </citation>
    <scope>NUCLEOTIDE SEQUENCE [LARGE SCALE GENOMIC DNA]</scope>
    <source>
        <strain evidence="2 3">HIT-DPA4</strain>
    </source>
</reference>
<name>A0A6H9UXU5_9ACTN</name>
<dbReference type="Proteomes" id="UP000442707">
    <property type="component" value="Unassembled WGS sequence"/>
</dbReference>
<dbReference type="EMBL" id="VZRB01000014">
    <property type="protein sequence ID" value="KAB1144688.1"/>
    <property type="molecule type" value="Genomic_DNA"/>
</dbReference>
<organism evidence="2 3">
    <name type="scientific">Streptomyces luteolifulvus</name>
    <dbReference type="NCBI Taxonomy" id="2615112"/>
    <lineage>
        <taxon>Bacteria</taxon>
        <taxon>Bacillati</taxon>
        <taxon>Actinomycetota</taxon>
        <taxon>Actinomycetes</taxon>
        <taxon>Kitasatosporales</taxon>
        <taxon>Streptomycetaceae</taxon>
        <taxon>Streptomyces</taxon>
    </lineage>
</organism>
<evidence type="ECO:0000313" key="3">
    <source>
        <dbReference type="Proteomes" id="UP000442707"/>
    </source>
</evidence>
<evidence type="ECO:0000313" key="2">
    <source>
        <dbReference type="EMBL" id="KAB1144688.1"/>
    </source>
</evidence>
<comment type="caution">
    <text evidence="2">The sequence shown here is derived from an EMBL/GenBank/DDBJ whole genome shotgun (WGS) entry which is preliminary data.</text>
</comment>
<feature type="chain" id="PRO_5039454985" evidence="1">
    <location>
        <begin position="28"/>
        <end position="179"/>
    </location>
</feature>
<accession>A0A6H9UXU5</accession>
<gene>
    <name evidence="2" type="ORF">F7R91_20810</name>
</gene>
<keyword evidence="3" id="KW-1185">Reference proteome</keyword>
<protein>
    <submittedName>
        <fullName evidence="2">Uncharacterized protein</fullName>
    </submittedName>
</protein>
<keyword evidence="1" id="KW-0732">Signal</keyword>
<sequence>MNRISTAVTRSTRRTALAVATAAVVTAAVWTASSGPTGSTSAPGGTSAVELADADAVAFAGTDPQPVPGWLPSRLRADLRELRGMAPDKRTEAAARIWRDALAGEYGTRVRIRAHEAQRRFRHLPEELRADIRELRGLTGEERREELLAIRDKALDGGYGDRVQRWAGRRSSFWQQEHH</sequence>
<proteinExistence type="predicted"/>
<feature type="signal peptide" evidence="1">
    <location>
        <begin position="1"/>
        <end position="27"/>
    </location>
</feature>